<dbReference type="OrthoDB" id="9768323at2"/>
<reference evidence="4 5" key="1">
    <citation type="submission" date="2019-03" db="EMBL/GenBank/DDBJ databases">
        <title>Ramlibacter henchirensis DSM 14656, whole genome shotgun sequence.</title>
        <authorList>
            <person name="Zhang X."/>
            <person name="Feng G."/>
            <person name="Zhu H."/>
        </authorList>
    </citation>
    <scope>NUCLEOTIDE SEQUENCE [LARGE SCALE GENOMIC DNA]</scope>
    <source>
        <strain evidence="4 5">DSM 14656</strain>
    </source>
</reference>
<evidence type="ECO:0000313" key="5">
    <source>
        <dbReference type="Proteomes" id="UP000298180"/>
    </source>
</evidence>
<dbReference type="PANTHER" id="PTHR11365:SF23">
    <property type="entry name" value="HYPOTHETICAL 5-OXOPROLINASE (EUROFUNG)-RELATED"/>
    <property type="match status" value="1"/>
</dbReference>
<evidence type="ECO:0000313" key="4">
    <source>
        <dbReference type="EMBL" id="TFZ02636.1"/>
    </source>
</evidence>
<dbReference type="InterPro" id="IPR049517">
    <property type="entry name" value="ACX-like_C"/>
</dbReference>
<dbReference type="PANTHER" id="PTHR11365">
    <property type="entry name" value="5-OXOPROLINASE RELATED"/>
    <property type="match status" value="1"/>
</dbReference>
<evidence type="ECO:0000259" key="2">
    <source>
        <dbReference type="Pfam" id="PF05378"/>
    </source>
</evidence>
<dbReference type="RefSeq" id="WP_135264161.1">
    <property type="nucleotide sequence ID" value="NZ_SMLM01000002.1"/>
</dbReference>
<dbReference type="InterPro" id="IPR045079">
    <property type="entry name" value="Oxoprolinase-like"/>
</dbReference>
<sequence>MMILGVDIGGTFTDFVLLDTVSRRIWTEKLLTDPERPDSVVLEGTRKLLASCRMGARDLSYVVHGTTLVTNAVIERRGSPTWLVTTQGFRDVIEIGREKRYDIYDLHMANPAPLVERSRRLEVDERTSASGEVVRAPSREEVGALVRQLPPGEKAIAVVLLHAWRNPANERLVAQWLREELGPGTAISISSDVSPEMGEFERTSTTLINAYVQPLVASYLDRLEGALTAMGIQAPPLMMLSHGGLARFRLAKEMPVRILESGPAGGAAVAAFVAESLDIRRALAFDMGGTTAKICFVDDYQPQVVADGEVARMDRFKKGSGMPVRVPMVDLIEIGAGGGSIASCNSLGILAVGPQSTGSVPGPACYGRGGTLPTVSDANLLLGYLDPGNFLGGEMPLDPGAAREAFGPLAARMGKPVVEIAWAIQETVNQNMVRAAQLHAFDTARDLSDYTLVVSGGCAPAHACRLARELGIRKVVVPMAAGVASSLGFLVAPVSIDLRRTVLMPLSRMDPAVIAQACDSMRAEALGALADVGVAEDKAEVALSIEARFVGQAHSLALGIDVALLGDANRLAEAFKEKYRQSYGDCPSRADVEITAVRMQMLQRAEVRGAVTREAVGGKRPANTRIAYFPETGETSTPVHDRDSLAAGERIEGPAILQERDTTTIIPPGAVAEMDPSGNLIIDLAGMELTA</sequence>
<dbReference type="GO" id="GO:0017168">
    <property type="term" value="F:5-oxoprolinase (ATP-hydrolyzing) activity"/>
    <property type="evidence" value="ECO:0007669"/>
    <property type="project" value="TreeGrafter"/>
</dbReference>
<dbReference type="Pfam" id="PF05378">
    <property type="entry name" value="Hydant_A_N"/>
    <property type="match status" value="1"/>
</dbReference>
<proteinExistence type="predicted"/>
<evidence type="ECO:0000259" key="3">
    <source>
        <dbReference type="Pfam" id="PF19278"/>
    </source>
</evidence>
<comment type="caution">
    <text evidence="4">The sequence shown here is derived from an EMBL/GenBank/DDBJ whole genome shotgun (WGS) entry which is preliminary data.</text>
</comment>
<evidence type="ECO:0000259" key="1">
    <source>
        <dbReference type="Pfam" id="PF01968"/>
    </source>
</evidence>
<dbReference type="InterPro" id="IPR043129">
    <property type="entry name" value="ATPase_NBD"/>
</dbReference>
<dbReference type="EMBL" id="SMLM01000002">
    <property type="protein sequence ID" value="TFZ02636.1"/>
    <property type="molecule type" value="Genomic_DNA"/>
</dbReference>
<dbReference type="InterPro" id="IPR008040">
    <property type="entry name" value="Hydant_A_N"/>
</dbReference>
<feature type="domain" description="Hydantoinase/oxoprolinase N-terminal" evidence="2">
    <location>
        <begin position="4"/>
        <end position="180"/>
    </location>
</feature>
<feature type="domain" description="Acetophenone carboxylase-like C-terminal" evidence="3">
    <location>
        <begin position="513"/>
        <end position="675"/>
    </location>
</feature>
<dbReference type="GO" id="GO:0006749">
    <property type="term" value="P:glutathione metabolic process"/>
    <property type="evidence" value="ECO:0007669"/>
    <property type="project" value="TreeGrafter"/>
</dbReference>
<dbReference type="InterPro" id="IPR002821">
    <property type="entry name" value="Hydantoinase_A"/>
</dbReference>
<dbReference type="Pfam" id="PF19278">
    <property type="entry name" value="Hydant_A_C"/>
    <property type="match status" value="1"/>
</dbReference>
<dbReference type="AlphaFoldDB" id="A0A4Z0BTL0"/>
<dbReference type="Pfam" id="PF01968">
    <property type="entry name" value="Hydantoinase_A"/>
    <property type="match status" value="1"/>
</dbReference>
<dbReference type="GO" id="GO:0005829">
    <property type="term" value="C:cytosol"/>
    <property type="evidence" value="ECO:0007669"/>
    <property type="project" value="TreeGrafter"/>
</dbReference>
<accession>A0A4Z0BTL0</accession>
<name>A0A4Z0BTL0_9BURK</name>
<dbReference type="SUPFAM" id="SSF53067">
    <property type="entry name" value="Actin-like ATPase domain"/>
    <property type="match status" value="1"/>
</dbReference>
<keyword evidence="5" id="KW-1185">Reference proteome</keyword>
<gene>
    <name evidence="4" type="ORF">EZ313_15370</name>
</gene>
<feature type="domain" description="Hydantoinase A/oxoprolinase" evidence="1">
    <location>
        <begin position="202"/>
        <end position="495"/>
    </location>
</feature>
<dbReference type="Proteomes" id="UP000298180">
    <property type="component" value="Unassembled WGS sequence"/>
</dbReference>
<organism evidence="4 5">
    <name type="scientific">Ramlibacter henchirensis</name>
    <dbReference type="NCBI Taxonomy" id="204072"/>
    <lineage>
        <taxon>Bacteria</taxon>
        <taxon>Pseudomonadati</taxon>
        <taxon>Pseudomonadota</taxon>
        <taxon>Betaproteobacteria</taxon>
        <taxon>Burkholderiales</taxon>
        <taxon>Comamonadaceae</taxon>
        <taxon>Ramlibacter</taxon>
    </lineage>
</organism>
<protein>
    <submittedName>
        <fullName evidence="4">Hydantoinase/oxoprolinase family protein</fullName>
    </submittedName>
</protein>